<dbReference type="EMBL" id="AUPC02000024">
    <property type="protein sequence ID" value="POG79553.1"/>
    <property type="molecule type" value="Genomic_DNA"/>
</dbReference>
<dbReference type="Proteomes" id="UP000018888">
    <property type="component" value="Unassembled WGS sequence"/>
</dbReference>
<organism evidence="2 3">
    <name type="scientific">Rhizophagus irregularis (strain DAOM 181602 / DAOM 197198 / MUCL 43194)</name>
    <name type="common">Arbuscular mycorrhizal fungus</name>
    <name type="synonym">Glomus intraradices</name>
    <dbReference type="NCBI Taxonomy" id="747089"/>
    <lineage>
        <taxon>Eukaryota</taxon>
        <taxon>Fungi</taxon>
        <taxon>Fungi incertae sedis</taxon>
        <taxon>Mucoromycota</taxon>
        <taxon>Glomeromycotina</taxon>
        <taxon>Glomeromycetes</taxon>
        <taxon>Glomerales</taxon>
        <taxon>Glomeraceae</taxon>
        <taxon>Rhizophagus</taxon>
    </lineage>
</organism>
<keyword evidence="1" id="KW-1133">Transmembrane helix</keyword>
<evidence type="ECO:0000313" key="3">
    <source>
        <dbReference type="Proteomes" id="UP000018888"/>
    </source>
</evidence>
<keyword evidence="1" id="KW-0472">Membrane</keyword>
<feature type="transmembrane region" description="Helical" evidence="1">
    <location>
        <begin position="12"/>
        <end position="43"/>
    </location>
</feature>
<evidence type="ECO:0000313" key="2">
    <source>
        <dbReference type="EMBL" id="POG79553.1"/>
    </source>
</evidence>
<sequence length="73" mass="8636">MLLMVTQITCKTLLIVTLCYTFVLFHVTHAFFLSNFILILFYFQDTFKEKTGGSYRLTNSFTFLGKENYKFLI</sequence>
<reference evidence="2 3" key="2">
    <citation type="journal article" date="2018" name="New Phytol.">
        <title>High intraspecific genome diversity in the model arbuscular mycorrhizal symbiont Rhizophagus irregularis.</title>
        <authorList>
            <person name="Chen E.C.H."/>
            <person name="Morin E."/>
            <person name="Beaudet D."/>
            <person name="Noel J."/>
            <person name="Yildirir G."/>
            <person name="Ndikumana S."/>
            <person name="Charron P."/>
            <person name="St-Onge C."/>
            <person name="Giorgi J."/>
            <person name="Kruger M."/>
            <person name="Marton T."/>
            <person name="Ropars J."/>
            <person name="Grigoriev I.V."/>
            <person name="Hainaut M."/>
            <person name="Henrissat B."/>
            <person name="Roux C."/>
            <person name="Martin F."/>
            <person name="Corradi N."/>
        </authorList>
    </citation>
    <scope>NUCLEOTIDE SEQUENCE [LARGE SCALE GENOMIC DNA]</scope>
    <source>
        <strain evidence="2 3">DAOM 197198</strain>
    </source>
</reference>
<reference evidence="2 3" key="1">
    <citation type="journal article" date="2013" name="Proc. Natl. Acad. Sci. U.S.A.">
        <title>Genome of an arbuscular mycorrhizal fungus provides insight into the oldest plant symbiosis.</title>
        <authorList>
            <person name="Tisserant E."/>
            <person name="Malbreil M."/>
            <person name="Kuo A."/>
            <person name="Kohler A."/>
            <person name="Symeonidi A."/>
            <person name="Balestrini R."/>
            <person name="Charron P."/>
            <person name="Duensing N."/>
            <person name="Frei Dit Frey N."/>
            <person name="Gianinazzi-Pearson V."/>
            <person name="Gilbert L.B."/>
            <person name="Handa Y."/>
            <person name="Herr J.R."/>
            <person name="Hijri M."/>
            <person name="Koul R."/>
            <person name="Kawaguchi M."/>
            <person name="Krajinski F."/>
            <person name="Lammers P.J."/>
            <person name="Masclaux F.G."/>
            <person name="Murat C."/>
            <person name="Morin E."/>
            <person name="Ndikumana S."/>
            <person name="Pagni M."/>
            <person name="Petitpierre D."/>
            <person name="Requena N."/>
            <person name="Rosikiewicz P."/>
            <person name="Riley R."/>
            <person name="Saito K."/>
            <person name="San Clemente H."/>
            <person name="Shapiro H."/>
            <person name="van Tuinen D."/>
            <person name="Becard G."/>
            <person name="Bonfante P."/>
            <person name="Paszkowski U."/>
            <person name="Shachar-Hill Y.Y."/>
            <person name="Tuskan G.A."/>
            <person name="Young P.W."/>
            <person name="Sanders I.R."/>
            <person name="Henrissat B."/>
            <person name="Rensing S.A."/>
            <person name="Grigoriev I.V."/>
            <person name="Corradi N."/>
            <person name="Roux C."/>
            <person name="Martin F."/>
        </authorList>
    </citation>
    <scope>NUCLEOTIDE SEQUENCE [LARGE SCALE GENOMIC DNA]</scope>
    <source>
        <strain evidence="2 3">DAOM 197198</strain>
    </source>
</reference>
<name>A0A2P4QPH8_RHIID</name>
<accession>A0A2P4QPH8</accession>
<keyword evidence="1" id="KW-0812">Transmembrane</keyword>
<gene>
    <name evidence="2" type="ORF">GLOIN_2v476869</name>
</gene>
<proteinExistence type="predicted"/>
<dbReference type="AlphaFoldDB" id="A0A2P4QPH8"/>
<comment type="caution">
    <text evidence="2">The sequence shown here is derived from an EMBL/GenBank/DDBJ whole genome shotgun (WGS) entry which is preliminary data.</text>
</comment>
<protein>
    <submittedName>
        <fullName evidence="2">Uncharacterized protein</fullName>
    </submittedName>
</protein>
<evidence type="ECO:0000256" key="1">
    <source>
        <dbReference type="SAM" id="Phobius"/>
    </source>
</evidence>
<keyword evidence="3" id="KW-1185">Reference proteome</keyword>